<organism evidence="5 6">
    <name type="scientific">Rubroshorea leprosula</name>
    <dbReference type="NCBI Taxonomy" id="152421"/>
    <lineage>
        <taxon>Eukaryota</taxon>
        <taxon>Viridiplantae</taxon>
        <taxon>Streptophyta</taxon>
        <taxon>Embryophyta</taxon>
        <taxon>Tracheophyta</taxon>
        <taxon>Spermatophyta</taxon>
        <taxon>Magnoliopsida</taxon>
        <taxon>eudicotyledons</taxon>
        <taxon>Gunneridae</taxon>
        <taxon>Pentapetalae</taxon>
        <taxon>rosids</taxon>
        <taxon>malvids</taxon>
        <taxon>Malvales</taxon>
        <taxon>Dipterocarpaceae</taxon>
        <taxon>Rubroshorea</taxon>
    </lineage>
</organism>
<evidence type="ECO:0000256" key="1">
    <source>
        <dbReference type="ARBA" id="ARBA00022603"/>
    </source>
</evidence>
<dbReference type="Proteomes" id="UP001054252">
    <property type="component" value="Unassembled WGS sequence"/>
</dbReference>
<comment type="caution">
    <text evidence="5">The sequence shown here is derived from an EMBL/GenBank/DDBJ whole genome shotgun (WGS) entry which is preliminary data.</text>
</comment>
<dbReference type="AlphaFoldDB" id="A0AAV5I1D9"/>
<evidence type="ECO:0000256" key="3">
    <source>
        <dbReference type="ARBA" id="ARBA00022723"/>
    </source>
</evidence>
<dbReference type="GO" id="GO:0008168">
    <property type="term" value="F:methyltransferase activity"/>
    <property type="evidence" value="ECO:0007669"/>
    <property type="project" value="UniProtKB-KW"/>
</dbReference>
<name>A0AAV5I1D9_9ROSI</name>
<dbReference type="Pfam" id="PF03492">
    <property type="entry name" value="Methyltransf_7"/>
    <property type="match status" value="1"/>
</dbReference>
<evidence type="ECO:0000313" key="6">
    <source>
        <dbReference type="Proteomes" id="UP001054252"/>
    </source>
</evidence>
<accession>A0AAV5I1D9</accession>
<reference evidence="5 6" key="1">
    <citation type="journal article" date="2021" name="Commun. Biol.">
        <title>The genome of Shorea leprosula (Dipterocarpaceae) highlights the ecological relevance of drought in aseasonal tropical rainforests.</title>
        <authorList>
            <person name="Ng K.K.S."/>
            <person name="Kobayashi M.J."/>
            <person name="Fawcett J.A."/>
            <person name="Hatakeyama M."/>
            <person name="Paape T."/>
            <person name="Ng C.H."/>
            <person name="Ang C.C."/>
            <person name="Tnah L.H."/>
            <person name="Lee C.T."/>
            <person name="Nishiyama T."/>
            <person name="Sese J."/>
            <person name="O'Brien M.J."/>
            <person name="Copetti D."/>
            <person name="Mohd Noor M.I."/>
            <person name="Ong R.C."/>
            <person name="Putra M."/>
            <person name="Sireger I.Z."/>
            <person name="Indrioko S."/>
            <person name="Kosugi Y."/>
            <person name="Izuno A."/>
            <person name="Isagi Y."/>
            <person name="Lee S.L."/>
            <person name="Shimizu K.K."/>
        </authorList>
    </citation>
    <scope>NUCLEOTIDE SEQUENCE [LARGE SCALE GENOMIC DNA]</scope>
    <source>
        <strain evidence="5">214</strain>
    </source>
</reference>
<keyword evidence="6" id="KW-1185">Reference proteome</keyword>
<dbReference type="Gene3D" id="1.10.1200.270">
    <property type="entry name" value="Methyltransferase, alpha-helical capping domain"/>
    <property type="match status" value="1"/>
</dbReference>
<keyword evidence="3" id="KW-0479">Metal-binding</keyword>
<proteinExistence type="predicted"/>
<keyword evidence="2" id="KW-0808">Transferase</keyword>
<dbReference type="PANTHER" id="PTHR31009">
    <property type="entry name" value="S-ADENOSYL-L-METHIONINE:CARBOXYL METHYLTRANSFERASE FAMILY PROTEIN"/>
    <property type="match status" value="1"/>
</dbReference>
<dbReference type="Gene3D" id="3.40.50.150">
    <property type="entry name" value="Vaccinia Virus protein VP39"/>
    <property type="match status" value="1"/>
</dbReference>
<dbReference type="InterPro" id="IPR029063">
    <property type="entry name" value="SAM-dependent_MTases_sf"/>
</dbReference>
<dbReference type="SUPFAM" id="SSF53335">
    <property type="entry name" value="S-adenosyl-L-methionine-dependent methyltransferases"/>
    <property type="match status" value="1"/>
</dbReference>
<dbReference type="InterPro" id="IPR005299">
    <property type="entry name" value="MeTrfase_7"/>
</dbReference>
<protein>
    <submittedName>
        <fullName evidence="5">Uncharacterized protein</fullName>
    </submittedName>
</protein>
<sequence>MQQKVAALTMPLVDTVTQSLFKSPDLFPCQVLNIADLGCAAGPNTFLVMSTVLQSIANKTDELKLKTPEIQFYLNDLPANDFNTLFKGISVFRQQYEGQFSCFFTAVPGSFHGRLFPRHSLHLVHSCYSVHWLSKAPRIVSEEGFPLNRGNLYISKTSPSVVREAYLSHFQEDFSCFLKSRSPELVPGGLMLLILRGRESEDPFCKHSCYIMGLLSEAIAELAKQGLIKEEKLDDFNVPYYTPWQEEVREVVEKEGSFTTVYLETATIETGGKNVFPSPEVRAKAIRAFTEPMMSQQFGAEVMDKLYSKIEQMVVEDFKDGRESKKGISVVVALRKKKCML</sequence>
<keyword evidence="4" id="KW-0460">Magnesium</keyword>
<gene>
    <name evidence="5" type="ORF">SLEP1_g5860</name>
</gene>
<evidence type="ECO:0000256" key="4">
    <source>
        <dbReference type="ARBA" id="ARBA00022842"/>
    </source>
</evidence>
<keyword evidence="1" id="KW-0489">Methyltransferase</keyword>
<evidence type="ECO:0000313" key="5">
    <source>
        <dbReference type="EMBL" id="GKU92086.1"/>
    </source>
</evidence>
<dbReference type="GO" id="GO:0046872">
    <property type="term" value="F:metal ion binding"/>
    <property type="evidence" value="ECO:0007669"/>
    <property type="project" value="UniProtKB-KW"/>
</dbReference>
<dbReference type="EMBL" id="BPVZ01000005">
    <property type="protein sequence ID" value="GKU92086.1"/>
    <property type="molecule type" value="Genomic_DNA"/>
</dbReference>
<dbReference type="InterPro" id="IPR042086">
    <property type="entry name" value="MeTrfase_capping"/>
</dbReference>
<evidence type="ECO:0000256" key="2">
    <source>
        <dbReference type="ARBA" id="ARBA00022679"/>
    </source>
</evidence>
<dbReference type="GO" id="GO:0032259">
    <property type="term" value="P:methylation"/>
    <property type="evidence" value="ECO:0007669"/>
    <property type="project" value="UniProtKB-KW"/>
</dbReference>